<reference evidence="2 3" key="1">
    <citation type="submission" date="2018-02" db="EMBL/GenBank/DDBJ databases">
        <title>Genomic Encyclopedia of Archaeal and Bacterial Type Strains, Phase II (KMG-II): from individual species to whole genera.</title>
        <authorList>
            <person name="Goeker M."/>
        </authorList>
    </citation>
    <scope>NUCLEOTIDE SEQUENCE [LARGE SCALE GENOMIC DNA]</scope>
    <source>
        <strain evidence="2 3">DSM 3808</strain>
    </source>
</reference>
<dbReference type="OrthoDB" id="1409500at2"/>
<proteinExistence type="predicted"/>
<dbReference type="Pfam" id="PF00990">
    <property type="entry name" value="GGDEF"/>
    <property type="match status" value="1"/>
</dbReference>
<dbReference type="PANTHER" id="PTHR45138">
    <property type="entry name" value="REGULATORY COMPONENTS OF SENSORY TRANSDUCTION SYSTEM"/>
    <property type="match status" value="1"/>
</dbReference>
<protein>
    <submittedName>
        <fullName evidence="2">Diguanylate cyclase (GGDEF)-like protein</fullName>
    </submittedName>
</protein>
<dbReference type="RefSeq" id="WP_104434201.1">
    <property type="nucleotide sequence ID" value="NZ_PTJA01000001.1"/>
</dbReference>
<organism evidence="2 3">
    <name type="scientific">Lacrimispora xylanisolvens</name>
    <dbReference type="NCBI Taxonomy" id="384636"/>
    <lineage>
        <taxon>Bacteria</taxon>
        <taxon>Bacillati</taxon>
        <taxon>Bacillota</taxon>
        <taxon>Clostridia</taxon>
        <taxon>Lachnospirales</taxon>
        <taxon>Lachnospiraceae</taxon>
        <taxon>Lacrimispora</taxon>
    </lineage>
</organism>
<dbReference type="EMBL" id="PTJA01000001">
    <property type="protein sequence ID" value="PPK83427.1"/>
    <property type="molecule type" value="Genomic_DNA"/>
</dbReference>
<dbReference type="CDD" id="cd01949">
    <property type="entry name" value="GGDEF"/>
    <property type="match status" value="1"/>
</dbReference>
<evidence type="ECO:0000313" key="2">
    <source>
        <dbReference type="EMBL" id="PPK83427.1"/>
    </source>
</evidence>
<sequence>MTEKDAHVLLGQIQSIITNNPVTGQLEGDTPVYKELQDTISCLSGYMLKMNQQVTRSRGFNSLLLAIINSLKDWVVVTEEKTGKILYTNYLVKNRFYNEETGQFICGEACGLMDRLQSPGKIEDKQKFEYQCKQKKIFQVESHWVHWEDTRVVIHLISDVTFQKEKEAHLEIMAYKDELTGLNNRRCCISTIDEYMKAEPLFALCMIDLDGLKTINDQFGHLNGDQYLTCVSRELKESVNQGDFICRFGGDEFVILYRGLTEEEAEKRLAEVNQNLAANPVGYSMSFSYGIVCIKKEMDLLPETAIKIADEKMYQFKRMRK</sequence>
<dbReference type="NCBIfam" id="TIGR00254">
    <property type="entry name" value="GGDEF"/>
    <property type="match status" value="1"/>
</dbReference>
<dbReference type="InterPro" id="IPR050469">
    <property type="entry name" value="Diguanylate_Cyclase"/>
</dbReference>
<dbReference type="InterPro" id="IPR043128">
    <property type="entry name" value="Rev_trsase/Diguanyl_cyclase"/>
</dbReference>
<dbReference type="Proteomes" id="UP000237749">
    <property type="component" value="Unassembled WGS sequence"/>
</dbReference>
<dbReference type="PROSITE" id="PS50887">
    <property type="entry name" value="GGDEF"/>
    <property type="match status" value="1"/>
</dbReference>
<dbReference type="InterPro" id="IPR029787">
    <property type="entry name" value="Nucleotide_cyclase"/>
</dbReference>
<dbReference type="PANTHER" id="PTHR45138:SF9">
    <property type="entry name" value="DIGUANYLATE CYCLASE DGCM-RELATED"/>
    <property type="match status" value="1"/>
</dbReference>
<dbReference type="SMART" id="SM00267">
    <property type="entry name" value="GGDEF"/>
    <property type="match status" value="1"/>
</dbReference>
<dbReference type="AlphaFoldDB" id="A0A2S6HZ40"/>
<evidence type="ECO:0000313" key="3">
    <source>
        <dbReference type="Proteomes" id="UP000237749"/>
    </source>
</evidence>
<comment type="caution">
    <text evidence="2">The sequence shown here is derived from an EMBL/GenBank/DDBJ whole genome shotgun (WGS) entry which is preliminary data.</text>
</comment>
<evidence type="ECO:0000259" key="1">
    <source>
        <dbReference type="PROSITE" id="PS50887"/>
    </source>
</evidence>
<gene>
    <name evidence="2" type="ORF">BXY41_101491</name>
</gene>
<dbReference type="Gene3D" id="3.30.70.270">
    <property type="match status" value="1"/>
</dbReference>
<dbReference type="GO" id="GO:0052621">
    <property type="term" value="F:diguanylate cyclase activity"/>
    <property type="evidence" value="ECO:0007669"/>
    <property type="project" value="TreeGrafter"/>
</dbReference>
<accession>A0A2S6HZ40</accession>
<feature type="domain" description="GGDEF" evidence="1">
    <location>
        <begin position="200"/>
        <end position="321"/>
    </location>
</feature>
<keyword evidence="3" id="KW-1185">Reference proteome</keyword>
<dbReference type="InterPro" id="IPR000160">
    <property type="entry name" value="GGDEF_dom"/>
</dbReference>
<name>A0A2S6HZ40_9FIRM</name>
<dbReference type="SUPFAM" id="SSF55073">
    <property type="entry name" value="Nucleotide cyclase"/>
    <property type="match status" value="1"/>
</dbReference>